<organism evidence="2 3">
    <name type="scientific">Isosphaera pallida (strain ATCC 43644 / DSM 9630 / IS1B)</name>
    <dbReference type="NCBI Taxonomy" id="575540"/>
    <lineage>
        <taxon>Bacteria</taxon>
        <taxon>Pseudomonadati</taxon>
        <taxon>Planctomycetota</taxon>
        <taxon>Planctomycetia</taxon>
        <taxon>Isosphaerales</taxon>
        <taxon>Isosphaeraceae</taxon>
        <taxon>Isosphaera</taxon>
    </lineage>
</organism>
<dbReference type="eggNOG" id="COG2226">
    <property type="taxonomic scope" value="Bacteria"/>
</dbReference>
<dbReference type="CDD" id="cd02440">
    <property type="entry name" value="AdoMet_MTases"/>
    <property type="match status" value="1"/>
</dbReference>
<sequence>MSSTATTMTDPAESARLGLALPPVSARSCLPLPSPSRLGWESSLPARVWRAWRRGGLPYLRHKAMRRLLERWPGLKRRWLYADPRDYWTLRGGHDYFLEQEGQPARARRAEWMAERVAQLRPRSILEVGCGYGKQLVALRRRLGEEVRLVGVDFSPSQLDTARRHLDDHGVRRVDLVQADGVCLPFADASFDLVFTSAVILHNPPQQAEAIRREVVRVARRFAVHNEDVNITYNRYGYDTAAWYRARGIVLIECTPIPLDQAEEAAVSQFCVACLDRDEQTRIDADAHPCLLDH</sequence>
<dbReference type="InterPro" id="IPR029063">
    <property type="entry name" value="SAM-dependent_MTases_sf"/>
</dbReference>
<dbReference type="GO" id="GO:0008168">
    <property type="term" value="F:methyltransferase activity"/>
    <property type="evidence" value="ECO:0007669"/>
    <property type="project" value="UniProtKB-KW"/>
</dbReference>
<dbReference type="EMBL" id="CP002353">
    <property type="protein sequence ID" value="ADV60770.1"/>
    <property type="molecule type" value="Genomic_DNA"/>
</dbReference>
<evidence type="ECO:0000313" key="2">
    <source>
        <dbReference type="EMBL" id="ADV60770.1"/>
    </source>
</evidence>
<feature type="domain" description="Methyltransferase" evidence="1">
    <location>
        <begin position="125"/>
        <end position="220"/>
    </location>
</feature>
<dbReference type="InterPro" id="IPR041698">
    <property type="entry name" value="Methyltransf_25"/>
</dbReference>
<dbReference type="PANTHER" id="PTHR43591:SF24">
    <property type="entry name" value="2-METHOXY-6-POLYPRENYL-1,4-BENZOQUINOL METHYLASE, MITOCHONDRIAL"/>
    <property type="match status" value="1"/>
</dbReference>
<dbReference type="KEGG" id="ipa:Isop_0173"/>
<dbReference type="Proteomes" id="UP000008631">
    <property type="component" value="Chromosome"/>
</dbReference>
<reference evidence="2 3" key="2">
    <citation type="journal article" date="2011" name="Stand. Genomic Sci.">
        <title>Complete genome sequence of Isosphaera pallida type strain (IS1B).</title>
        <authorList>
            <consortium name="US DOE Joint Genome Institute (JGI-PGF)"/>
            <person name="Goker M."/>
            <person name="Cleland D."/>
            <person name="Saunders E."/>
            <person name="Lapidus A."/>
            <person name="Nolan M."/>
            <person name="Lucas S."/>
            <person name="Hammon N."/>
            <person name="Deshpande S."/>
            <person name="Cheng J.F."/>
            <person name="Tapia R."/>
            <person name="Han C."/>
            <person name="Goodwin L."/>
            <person name="Pitluck S."/>
            <person name="Liolios K."/>
            <person name="Pagani I."/>
            <person name="Ivanova N."/>
            <person name="Mavromatis K."/>
            <person name="Pati A."/>
            <person name="Chen A."/>
            <person name="Palaniappan K."/>
            <person name="Land M."/>
            <person name="Hauser L."/>
            <person name="Chang Y.J."/>
            <person name="Jeffries C.D."/>
            <person name="Detter J.C."/>
            <person name="Beck B."/>
            <person name="Woyke T."/>
            <person name="Bristow J."/>
            <person name="Eisen J.A."/>
            <person name="Markowitz V."/>
            <person name="Hugenholtz P."/>
            <person name="Kyrpides N.C."/>
            <person name="Klenk H.P."/>
        </authorList>
    </citation>
    <scope>NUCLEOTIDE SEQUENCE [LARGE SCALE GENOMIC DNA]</scope>
    <source>
        <strain evidence="3">ATCC 43644 / DSM 9630 / IS1B</strain>
    </source>
</reference>
<dbReference type="Gene3D" id="3.40.50.150">
    <property type="entry name" value="Vaccinia Virus protein VP39"/>
    <property type="match status" value="1"/>
</dbReference>
<keyword evidence="2" id="KW-0489">Methyltransferase</keyword>
<dbReference type="AlphaFoldDB" id="E8R675"/>
<keyword evidence="2" id="KW-0808">Transferase</keyword>
<dbReference type="Pfam" id="PF13649">
    <property type="entry name" value="Methyltransf_25"/>
    <property type="match status" value="1"/>
</dbReference>
<reference key="1">
    <citation type="submission" date="2010-11" db="EMBL/GenBank/DDBJ databases">
        <title>The complete sequence of chromosome of Isophaera pallida ATCC 43644.</title>
        <authorList>
            <consortium name="US DOE Joint Genome Institute (JGI-PGF)"/>
            <person name="Lucas S."/>
            <person name="Copeland A."/>
            <person name="Lapidus A."/>
            <person name="Bruce D."/>
            <person name="Goodwin L."/>
            <person name="Pitluck S."/>
            <person name="Kyrpides N."/>
            <person name="Mavromatis K."/>
            <person name="Pagani I."/>
            <person name="Ivanova N."/>
            <person name="Saunders E."/>
            <person name="Brettin T."/>
            <person name="Detter J.C."/>
            <person name="Han C."/>
            <person name="Tapia R."/>
            <person name="Land M."/>
            <person name="Hauser L."/>
            <person name="Markowitz V."/>
            <person name="Cheng J.-F."/>
            <person name="Hugenholtz P."/>
            <person name="Woyke T."/>
            <person name="Wu D."/>
            <person name="Eisen J.A."/>
        </authorList>
    </citation>
    <scope>NUCLEOTIDE SEQUENCE</scope>
    <source>
        <strain>ATCC 43644</strain>
    </source>
</reference>
<name>E8R675_ISOPI</name>
<keyword evidence="3" id="KW-1185">Reference proteome</keyword>
<dbReference type="RefSeq" id="WP_013563059.1">
    <property type="nucleotide sequence ID" value="NC_014962.1"/>
</dbReference>
<protein>
    <submittedName>
        <fullName evidence="2">Methyltransferase type 11</fullName>
    </submittedName>
</protein>
<gene>
    <name evidence="2" type="ordered locus">Isop_0173</name>
</gene>
<dbReference type="SUPFAM" id="SSF53335">
    <property type="entry name" value="S-adenosyl-L-methionine-dependent methyltransferases"/>
    <property type="match status" value="1"/>
</dbReference>
<dbReference type="STRING" id="575540.Isop_0173"/>
<proteinExistence type="predicted"/>
<accession>E8R675</accession>
<dbReference type="GO" id="GO:0032259">
    <property type="term" value="P:methylation"/>
    <property type="evidence" value="ECO:0007669"/>
    <property type="project" value="UniProtKB-KW"/>
</dbReference>
<dbReference type="PANTHER" id="PTHR43591">
    <property type="entry name" value="METHYLTRANSFERASE"/>
    <property type="match status" value="1"/>
</dbReference>
<dbReference type="HOGENOM" id="CLU_082383_0_0_0"/>
<evidence type="ECO:0000313" key="3">
    <source>
        <dbReference type="Proteomes" id="UP000008631"/>
    </source>
</evidence>
<evidence type="ECO:0000259" key="1">
    <source>
        <dbReference type="Pfam" id="PF13649"/>
    </source>
</evidence>
<dbReference type="InParanoid" id="E8R675"/>